<dbReference type="GO" id="GO:0005384">
    <property type="term" value="F:manganese ion transmembrane transporter activity"/>
    <property type="evidence" value="ECO:0007669"/>
    <property type="project" value="TreeGrafter"/>
</dbReference>
<accession>A0A812YYZ3</accession>
<dbReference type="Pfam" id="PF01566">
    <property type="entry name" value="Nramp"/>
    <property type="match status" value="1"/>
</dbReference>
<dbReference type="OrthoDB" id="427182at2759"/>
<keyword evidence="5 6" id="KW-0472">Membrane</keyword>
<feature type="transmembrane region" description="Helical" evidence="6">
    <location>
        <begin position="84"/>
        <end position="103"/>
    </location>
</feature>
<name>A0A812YYZ3_9DINO</name>
<organism evidence="7 8">
    <name type="scientific">Symbiodinium necroappetens</name>
    <dbReference type="NCBI Taxonomy" id="1628268"/>
    <lineage>
        <taxon>Eukaryota</taxon>
        <taxon>Sar</taxon>
        <taxon>Alveolata</taxon>
        <taxon>Dinophyceae</taxon>
        <taxon>Suessiales</taxon>
        <taxon>Symbiodiniaceae</taxon>
        <taxon>Symbiodinium</taxon>
    </lineage>
</organism>
<dbReference type="AlphaFoldDB" id="A0A812YYZ3"/>
<dbReference type="EMBL" id="CAJNJA010044697">
    <property type="protein sequence ID" value="CAE7803826.1"/>
    <property type="molecule type" value="Genomic_DNA"/>
</dbReference>
<keyword evidence="4 6" id="KW-1133">Transmembrane helix</keyword>
<dbReference type="PANTHER" id="PTHR11706">
    <property type="entry name" value="SOLUTE CARRIER PROTEIN FAMILY 11 MEMBER"/>
    <property type="match status" value="1"/>
</dbReference>
<feature type="transmembrane region" description="Helical" evidence="6">
    <location>
        <begin position="210"/>
        <end position="231"/>
    </location>
</feature>
<keyword evidence="3 6" id="KW-0812">Transmembrane</keyword>
<feature type="transmembrane region" description="Helical" evidence="6">
    <location>
        <begin position="348"/>
        <end position="367"/>
    </location>
</feature>
<keyword evidence="2" id="KW-0813">Transport</keyword>
<dbReference type="Proteomes" id="UP000601435">
    <property type="component" value="Unassembled WGS sequence"/>
</dbReference>
<protein>
    <submittedName>
        <fullName evidence="7">MntH protein</fullName>
    </submittedName>
</protein>
<feature type="transmembrane region" description="Helical" evidence="6">
    <location>
        <begin position="12"/>
        <end position="34"/>
    </location>
</feature>
<dbReference type="GO" id="GO:0034755">
    <property type="term" value="P:iron ion transmembrane transport"/>
    <property type="evidence" value="ECO:0007669"/>
    <property type="project" value="TreeGrafter"/>
</dbReference>
<reference evidence="7" key="1">
    <citation type="submission" date="2021-02" db="EMBL/GenBank/DDBJ databases">
        <authorList>
            <person name="Dougan E. K."/>
            <person name="Rhodes N."/>
            <person name="Thang M."/>
            <person name="Chan C."/>
        </authorList>
    </citation>
    <scope>NUCLEOTIDE SEQUENCE</scope>
</reference>
<evidence type="ECO:0000256" key="3">
    <source>
        <dbReference type="ARBA" id="ARBA00022692"/>
    </source>
</evidence>
<comment type="subcellular location">
    <subcellularLocation>
        <location evidence="1">Membrane</location>
        <topology evidence="1">Multi-pass membrane protein</topology>
    </subcellularLocation>
</comment>
<feature type="transmembrane region" description="Helical" evidence="6">
    <location>
        <begin position="164"/>
        <end position="190"/>
    </location>
</feature>
<gene>
    <name evidence="7" type="primary">mntH</name>
    <name evidence="7" type="ORF">SNEC2469_LOCUS23752</name>
</gene>
<evidence type="ECO:0000256" key="4">
    <source>
        <dbReference type="ARBA" id="ARBA00022989"/>
    </source>
</evidence>
<evidence type="ECO:0000313" key="7">
    <source>
        <dbReference type="EMBL" id="CAE7803826.1"/>
    </source>
</evidence>
<dbReference type="InterPro" id="IPR001046">
    <property type="entry name" value="NRAMP_fam"/>
</dbReference>
<dbReference type="PANTHER" id="PTHR11706:SF33">
    <property type="entry name" value="NATURAL RESISTANCE-ASSOCIATED MACROPHAGE PROTEIN 2"/>
    <property type="match status" value="1"/>
</dbReference>
<evidence type="ECO:0000256" key="1">
    <source>
        <dbReference type="ARBA" id="ARBA00004141"/>
    </source>
</evidence>
<dbReference type="GO" id="GO:0005886">
    <property type="term" value="C:plasma membrane"/>
    <property type="evidence" value="ECO:0007669"/>
    <property type="project" value="TreeGrafter"/>
</dbReference>
<evidence type="ECO:0000256" key="5">
    <source>
        <dbReference type="ARBA" id="ARBA00023136"/>
    </source>
</evidence>
<feature type="transmembrane region" description="Helical" evidence="6">
    <location>
        <begin position="373"/>
        <end position="396"/>
    </location>
</feature>
<feature type="transmembrane region" description="Helical" evidence="6">
    <location>
        <begin position="133"/>
        <end position="152"/>
    </location>
</feature>
<feature type="transmembrane region" description="Helical" evidence="6">
    <location>
        <begin position="299"/>
        <end position="327"/>
    </location>
</feature>
<evidence type="ECO:0000313" key="8">
    <source>
        <dbReference type="Proteomes" id="UP000601435"/>
    </source>
</evidence>
<sequence length="546" mass="57976">MAICREVVSLLYWAMLAACTVGPGTVVTCARAGAEYQLHFVWALLFASFLAFTLQEGSARLTIVSGKTLGQCLQEKYGQVLPKLGLSGPVPRFCGALALAVYFGNLLYECNNFAGGIDALFSFPGVKQIPSELLRIGGCFAYAFAVLGILYLDKADAVGVGLGITMMGMVMLFLVVAVTVGCSWRALLLGSLPSLPHRSLLHDAAAPCDTALSLVGTTAIGMNVFLSGAMARQKTLVECRRGIAFSCLSALVVSVLILIVAASVFKAEGRATGRFSMEFNIVDLAKSINGYFGAAGTTLFALGFVSAALSSMLTVVIGAALAFEGLLLQPLRDAEGKLVEPRLSQRSYWWIAFSNVSVAVFTILVNLPRPTIILVAQLFNGILLPFYCVSLLLCLTDKKFMGDAPQSIFANVCLYTSVTVAFILAWRVVVQKSALLLFLATGARFLDTAASVLLVATCLAVLSMLAVGRYAHITGRTARCYDSSDEGSISSTSIGHSSADPVDRAREGGRTFGCGCRWSQIGLRTQRCHTGPTGAGPRRPFHVDGS</sequence>
<feature type="transmembrane region" description="Helical" evidence="6">
    <location>
        <begin position="40"/>
        <end position="63"/>
    </location>
</feature>
<evidence type="ECO:0000256" key="2">
    <source>
        <dbReference type="ARBA" id="ARBA00022448"/>
    </source>
</evidence>
<comment type="caution">
    <text evidence="7">The sequence shown here is derived from an EMBL/GenBank/DDBJ whole genome shotgun (WGS) entry which is preliminary data.</text>
</comment>
<feature type="transmembrane region" description="Helical" evidence="6">
    <location>
        <begin position="408"/>
        <end position="429"/>
    </location>
</feature>
<keyword evidence="8" id="KW-1185">Reference proteome</keyword>
<proteinExistence type="predicted"/>
<evidence type="ECO:0000256" key="6">
    <source>
        <dbReference type="SAM" id="Phobius"/>
    </source>
</evidence>
<dbReference type="GO" id="GO:0015086">
    <property type="term" value="F:cadmium ion transmembrane transporter activity"/>
    <property type="evidence" value="ECO:0007669"/>
    <property type="project" value="TreeGrafter"/>
</dbReference>
<feature type="transmembrane region" description="Helical" evidence="6">
    <location>
        <begin position="243"/>
        <end position="265"/>
    </location>
</feature>
<dbReference type="PROSITE" id="PS51257">
    <property type="entry name" value="PROKAR_LIPOPROTEIN"/>
    <property type="match status" value="1"/>
</dbReference>
<feature type="transmembrane region" description="Helical" evidence="6">
    <location>
        <begin position="449"/>
        <end position="467"/>
    </location>
</feature>